<dbReference type="EMBL" id="LAZR01029915">
    <property type="protein sequence ID" value="KKL58174.1"/>
    <property type="molecule type" value="Genomic_DNA"/>
</dbReference>
<evidence type="ECO:0000256" key="3">
    <source>
        <dbReference type="SAM" id="MobiDB-lite"/>
    </source>
</evidence>
<dbReference type="FunFam" id="3.40.50.970:FF:000001">
    <property type="entry name" value="Pyruvate dehydrogenase E1 beta subunit"/>
    <property type="match status" value="1"/>
</dbReference>
<dbReference type="InterPro" id="IPR029061">
    <property type="entry name" value="THDP-binding"/>
</dbReference>
<sequence>MKDMDILPCAGEKKIITFPGIPVFRYTPSLKEELDKGVIKKEEALELYRSMILQRNFEFMVRDLDNKRFVPIEGFEFRGTTHLSVGQEASAVGAMSVLSRQDYITSNHRGHGHCVNKGFFALYGMSEDELEEFMKDSEANQFFRDGYSSTREAAIDYHLYRTMAELLGKDTGYCRGRGGAMHIADFSVGNLGANAIVGGSLGIATGAAYAVYHKKEDRVVVCCVGDGSMNNGIAHEAMNFAAMAQFEHGLPVIYFVENNQYGYTGQQKGEVTGVEHLSVRGAGYNREAMHAETVCGMNVLSVREAMKKARELCLGGEGPVLLEVNTYRHWGHNFKDKGTSYRTDTEKKAWMEHDPVDWFKNELIVNQILKADEASEEWNRARKKIEQVTVMAAESRDPDVKDIYFGVYIDTSSSEGPGSPGDRYKTKNLLKSPRNIPRDSKGQILARHAVVEALTEEMIRDKRVVVWGEDVAEQGGAYSATLGLLDIFGRGRIFNAPISESAIIGTGVGAAMVGLRPVVELMYIDFILQAMDQVGNQAAKARYMFGGQFKVPLTIRTPAGATGSGGPQHSQCLEAWLAHIPGLKVVMPTTPNDAKGIMAAAIRDDNPFIIL</sequence>
<comment type="caution">
    <text evidence="5">The sequence shown here is derived from an EMBL/GenBank/DDBJ whole genome shotgun (WGS) entry which is preliminary data.</text>
</comment>
<feature type="non-terminal residue" evidence="5">
    <location>
        <position position="1"/>
    </location>
</feature>
<dbReference type="CDD" id="cd02000">
    <property type="entry name" value="TPP_E1_PDC_ADC_BCADC"/>
    <property type="match status" value="1"/>
</dbReference>
<evidence type="ECO:0000256" key="2">
    <source>
        <dbReference type="ARBA" id="ARBA00023052"/>
    </source>
</evidence>
<dbReference type="Gene3D" id="3.40.50.970">
    <property type="match status" value="2"/>
</dbReference>
<feature type="region of interest" description="Disordered" evidence="3">
    <location>
        <begin position="413"/>
        <end position="432"/>
    </location>
</feature>
<dbReference type="Pfam" id="PF00676">
    <property type="entry name" value="E1_dh"/>
    <property type="match status" value="1"/>
</dbReference>
<evidence type="ECO:0000256" key="1">
    <source>
        <dbReference type="ARBA" id="ARBA00023002"/>
    </source>
</evidence>
<evidence type="ECO:0000259" key="4">
    <source>
        <dbReference type="SMART" id="SM00861"/>
    </source>
</evidence>
<organism evidence="5">
    <name type="scientific">marine sediment metagenome</name>
    <dbReference type="NCBI Taxonomy" id="412755"/>
    <lineage>
        <taxon>unclassified sequences</taxon>
        <taxon>metagenomes</taxon>
        <taxon>ecological metagenomes</taxon>
    </lineage>
</organism>
<feature type="non-terminal residue" evidence="5">
    <location>
        <position position="611"/>
    </location>
</feature>
<evidence type="ECO:0000313" key="5">
    <source>
        <dbReference type="EMBL" id="KKL58174.1"/>
    </source>
</evidence>
<feature type="domain" description="Transketolase-like pyrimidine-binding" evidence="4">
    <location>
        <begin position="444"/>
        <end position="611"/>
    </location>
</feature>
<dbReference type="PANTHER" id="PTHR43257:SF2">
    <property type="entry name" value="PYRUVATE DEHYDROGENASE E1 COMPONENT SUBUNIT BETA"/>
    <property type="match status" value="1"/>
</dbReference>
<dbReference type="InterPro" id="IPR005475">
    <property type="entry name" value="Transketolase-like_Pyr-bd"/>
</dbReference>
<name>A0A0F9D966_9ZZZZ</name>
<gene>
    <name evidence="5" type="ORF">LCGC14_2228040</name>
</gene>
<dbReference type="AlphaFoldDB" id="A0A0F9D966"/>
<dbReference type="SMART" id="SM00861">
    <property type="entry name" value="Transket_pyr"/>
    <property type="match status" value="1"/>
</dbReference>
<keyword evidence="2" id="KW-0786">Thiamine pyrophosphate</keyword>
<protein>
    <recommendedName>
        <fullName evidence="4">Transketolase-like pyrimidine-binding domain-containing protein</fullName>
    </recommendedName>
</protein>
<proteinExistence type="predicted"/>
<accession>A0A0F9D966</accession>
<reference evidence="5" key="1">
    <citation type="journal article" date="2015" name="Nature">
        <title>Complex archaea that bridge the gap between prokaryotes and eukaryotes.</title>
        <authorList>
            <person name="Spang A."/>
            <person name="Saw J.H."/>
            <person name="Jorgensen S.L."/>
            <person name="Zaremba-Niedzwiedzka K."/>
            <person name="Martijn J."/>
            <person name="Lind A.E."/>
            <person name="van Eijk R."/>
            <person name="Schleper C."/>
            <person name="Guy L."/>
            <person name="Ettema T.J."/>
        </authorList>
    </citation>
    <scope>NUCLEOTIDE SEQUENCE</scope>
</reference>
<dbReference type="GO" id="GO:0016624">
    <property type="term" value="F:oxidoreductase activity, acting on the aldehyde or oxo group of donors, disulfide as acceptor"/>
    <property type="evidence" value="ECO:0007669"/>
    <property type="project" value="InterPro"/>
</dbReference>
<keyword evidence="1" id="KW-0560">Oxidoreductase</keyword>
<dbReference type="Pfam" id="PF02779">
    <property type="entry name" value="Transket_pyr"/>
    <property type="match status" value="1"/>
</dbReference>
<dbReference type="PANTHER" id="PTHR43257">
    <property type="entry name" value="PYRUVATE DEHYDROGENASE E1 COMPONENT BETA SUBUNIT"/>
    <property type="match status" value="1"/>
</dbReference>
<dbReference type="SUPFAM" id="SSF52518">
    <property type="entry name" value="Thiamin diphosphate-binding fold (THDP-binding)"/>
    <property type="match status" value="2"/>
</dbReference>
<dbReference type="InterPro" id="IPR001017">
    <property type="entry name" value="DH_E1"/>
</dbReference>
<dbReference type="CDD" id="cd07036">
    <property type="entry name" value="TPP_PYR_E1-PDHc-beta_like"/>
    <property type="match status" value="1"/>
</dbReference>